<organism evidence="3 4">
    <name type="scientific">Solirubrobacter ginsenosidimutans</name>
    <dbReference type="NCBI Taxonomy" id="490573"/>
    <lineage>
        <taxon>Bacteria</taxon>
        <taxon>Bacillati</taxon>
        <taxon>Actinomycetota</taxon>
        <taxon>Thermoleophilia</taxon>
        <taxon>Solirubrobacterales</taxon>
        <taxon>Solirubrobacteraceae</taxon>
        <taxon>Solirubrobacter</taxon>
    </lineage>
</organism>
<dbReference type="PANTHER" id="PTHR43625:SF40">
    <property type="entry name" value="ALDO-KETO REDUCTASE YAKC [NADP(+)]"/>
    <property type="match status" value="1"/>
</dbReference>
<dbReference type="PRINTS" id="PR00069">
    <property type="entry name" value="ALDKETRDTASE"/>
</dbReference>
<feature type="domain" description="NADP-dependent oxidoreductase" evidence="2">
    <location>
        <begin position="17"/>
        <end position="310"/>
    </location>
</feature>
<dbReference type="PANTHER" id="PTHR43625">
    <property type="entry name" value="AFLATOXIN B1 ALDEHYDE REDUCTASE"/>
    <property type="match status" value="1"/>
</dbReference>
<dbReference type="SUPFAM" id="SSF51430">
    <property type="entry name" value="NAD(P)-linked oxidoreductase"/>
    <property type="match status" value="1"/>
</dbReference>
<gene>
    <name evidence="3" type="ORF">OM076_34030</name>
</gene>
<dbReference type="InterPro" id="IPR023210">
    <property type="entry name" value="NADP_OxRdtase_dom"/>
</dbReference>
<name>A0A9X3N5N7_9ACTN</name>
<dbReference type="AlphaFoldDB" id="A0A9X3N5N7"/>
<keyword evidence="1" id="KW-0560">Oxidoreductase</keyword>
<dbReference type="GO" id="GO:0005737">
    <property type="term" value="C:cytoplasm"/>
    <property type="evidence" value="ECO:0007669"/>
    <property type="project" value="TreeGrafter"/>
</dbReference>
<evidence type="ECO:0000259" key="2">
    <source>
        <dbReference type="Pfam" id="PF00248"/>
    </source>
</evidence>
<keyword evidence="4" id="KW-1185">Reference proteome</keyword>
<dbReference type="Gene3D" id="3.20.20.100">
    <property type="entry name" value="NADP-dependent oxidoreductase domain"/>
    <property type="match status" value="1"/>
</dbReference>
<reference evidence="3" key="1">
    <citation type="submission" date="2022-10" db="EMBL/GenBank/DDBJ databases">
        <title>The WGS of Solirubrobacter ginsenosidimutans DSM 21036.</title>
        <authorList>
            <person name="Jiang Z."/>
        </authorList>
    </citation>
    <scope>NUCLEOTIDE SEQUENCE</scope>
    <source>
        <strain evidence="3">DSM 21036</strain>
    </source>
</reference>
<dbReference type="RefSeq" id="WP_270044595.1">
    <property type="nucleotide sequence ID" value="NZ_JAPDOD010000045.1"/>
</dbReference>
<evidence type="ECO:0000313" key="4">
    <source>
        <dbReference type="Proteomes" id="UP001149140"/>
    </source>
</evidence>
<proteinExistence type="predicted"/>
<sequence length="332" mass="35955">MTIPTRSLGGAVEVGAVGFGAMSYALPYGQQASDTTDRPEDLIGRALELGVTLIDTADIYGESEEIIGRAIAGRRDDVVLATKFGIVSSPTDTRPAQLNGTRPYMRERLERSLKRLGTDHVDLYYLHRVDPSVPIEETVGGMAEFVTEGKVRHLGLSEAAADTIRRAHAVHPITALQTEWSLWSREIEDEIFPLTRELGISVVPFSPLGRGALTGTIASRDDLPANDYRRKMPRYAEGVLDANLATLTVVREIAEAQDATPGQVSLAWLLAKAPDLVPIPGTRRIAYLEQNAHAAQVTLAEDELARLDAVTVVGARETVLDGNWTDGLTPAP</sequence>
<protein>
    <submittedName>
        <fullName evidence="3">Aldo/keto reductase</fullName>
    </submittedName>
</protein>
<evidence type="ECO:0000313" key="3">
    <source>
        <dbReference type="EMBL" id="MDA0165338.1"/>
    </source>
</evidence>
<dbReference type="Pfam" id="PF00248">
    <property type="entry name" value="Aldo_ket_red"/>
    <property type="match status" value="1"/>
</dbReference>
<comment type="caution">
    <text evidence="3">The sequence shown here is derived from an EMBL/GenBank/DDBJ whole genome shotgun (WGS) entry which is preliminary data.</text>
</comment>
<dbReference type="InterPro" id="IPR036812">
    <property type="entry name" value="NAD(P)_OxRdtase_dom_sf"/>
</dbReference>
<evidence type="ECO:0000256" key="1">
    <source>
        <dbReference type="ARBA" id="ARBA00023002"/>
    </source>
</evidence>
<dbReference type="Proteomes" id="UP001149140">
    <property type="component" value="Unassembled WGS sequence"/>
</dbReference>
<dbReference type="GO" id="GO:0016491">
    <property type="term" value="F:oxidoreductase activity"/>
    <property type="evidence" value="ECO:0007669"/>
    <property type="project" value="UniProtKB-KW"/>
</dbReference>
<dbReference type="InterPro" id="IPR020471">
    <property type="entry name" value="AKR"/>
</dbReference>
<dbReference type="EMBL" id="JAPDOD010000045">
    <property type="protein sequence ID" value="MDA0165338.1"/>
    <property type="molecule type" value="Genomic_DNA"/>
</dbReference>
<dbReference type="InterPro" id="IPR050791">
    <property type="entry name" value="Aldo-Keto_reductase"/>
</dbReference>
<dbReference type="CDD" id="cd19076">
    <property type="entry name" value="AKR_AKR13A_13D"/>
    <property type="match status" value="1"/>
</dbReference>
<accession>A0A9X3N5N7</accession>